<protein>
    <submittedName>
        <fullName evidence="1">Uncharacterized protein</fullName>
    </submittedName>
</protein>
<evidence type="ECO:0000313" key="1">
    <source>
        <dbReference type="EMBL" id="CAE1266401.1"/>
    </source>
</evidence>
<dbReference type="AlphaFoldDB" id="A0A812CJ79"/>
<accession>A0A812CJ79</accession>
<dbReference type="EMBL" id="CAHIKZ030001510">
    <property type="protein sequence ID" value="CAE1266401.1"/>
    <property type="molecule type" value="Genomic_DNA"/>
</dbReference>
<dbReference type="Proteomes" id="UP000597762">
    <property type="component" value="Unassembled WGS sequence"/>
</dbReference>
<gene>
    <name evidence="1" type="ORF">SPHA_35108</name>
</gene>
<reference evidence="1" key="1">
    <citation type="submission" date="2021-01" db="EMBL/GenBank/DDBJ databases">
        <authorList>
            <person name="Li R."/>
            <person name="Bekaert M."/>
        </authorList>
    </citation>
    <scope>NUCLEOTIDE SEQUENCE</scope>
    <source>
        <strain evidence="1">Farmed</strain>
    </source>
</reference>
<sequence>MLHSYQEAGHRRQIDSMLHSYQEAGHRRQIESMLHSYQEGLAIYVAFQIESMLHSYGHRPQISLCCILIEALAANLNQFYIVLSKLAATKSILYCISYQEAVTAAPSILCCTFLSRSCARRQIDSMLHSYQEAGHKQIDSMFAFLSKRPMTYRFYVAFLSRSWLQT</sequence>
<evidence type="ECO:0000313" key="2">
    <source>
        <dbReference type="Proteomes" id="UP000597762"/>
    </source>
</evidence>
<comment type="caution">
    <text evidence="1">The sequence shown here is derived from an EMBL/GenBank/DDBJ whole genome shotgun (WGS) entry which is preliminary data.</text>
</comment>
<name>A0A812CJ79_ACAPH</name>
<keyword evidence="2" id="KW-1185">Reference proteome</keyword>
<proteinExistence type="predicted"/>
<organism evidence="1 2">
    <name type="scientific">Acanthosepion pharaonis</name>
    <name type="common">Pharaoh cuttlefish</name>
    <name type="synonym">Sepia pharaonis</name>
    <dbReference type="NCBI Taxonomy" id="158019"/>
    <lineage>
        <taxon>Eukaryota</taxon>
        <taxon>Metazoa</taxon>
        <taxon>Spiralia</taxon>
        <taxon>Lophotrochozoa</taxon>
        <taxon>Mollusca</taxon>
        <taxon>Cephalopoda</taxon>
        <taxon>Coleoidea</taxon>
        <taxon>Decapodiformes</taxon>
        <taxon>Sepiida</taxon>
        <taxon>Sepiina</taxon>
        <taxon>Sepiidae</taxon>
        <taxon>Acanthosepion</taxon>
    </lineage>
</organism>